<dbReference type="EMBL" id="BK059091">
    <property type="protein sequence ID" value="DAE28644.1"/>
    <property type="molecule type" value="Genomic_DNA"/>
</dbReference>
<proteinExistence type="predicted"/>
<sequence>MENLINDINGLKVIHNMIQDYTIVLSSRDLRHLGQITGIQNVNLNKNLNSADEISFTISKFKMIDNKYKNVKESLWNQIIDLKLIWVKELNEYFEINVRTEDSSDTVKNITGTSLCEAELGQTMLYNTEINTENDIARDDYDANYPTTFYREDHPEASLLHRILEKAPHYTIKYVDESLKNLSFIRQFTIDGTSIYDFLTGECSEQYNCLFDFNSADRSISVYDLYTTCNDCGYRGDYYDKCPKCESTNLKYFGEDTTILVDKTNLTDSITLEADVSSIKNSFKLVAGDDYMTATIRMLNQNGSDYIYYFSDEQKSDMSSELVQKLNDYDKLYNSKTDEYQKYVSTIYDQTDKILNLTSEKMPTIEESPITAETEAAKLTVDNLSPTALTELTESTSVETVNSALKNYAKVYIKSGYVKIETNNDAAFSYNGKHDDGFIYGTWTGSFTITNYSDSEDVKATEKLTIQINDNYEEFIKQKVLKQVAQMDENEDEKGSIFDVLNIEDLDKFKDALKLYCKNRLTSFYDAIQGALDVLVQMDQATESADLYESMYIPYYNKLQACQEAINSIQTEIDQAQKELNEAQDNVTRIQKELNFKDFLGDLYVTFCAYRREDEYSNENYISDGLDNADMLKHANEFIETAKNELIKSSEKQWTLSSTLYNLLILPEFKPIIKYFKLGNWIRLKVDNQLFKLRLISYSLDFNSLDSLSVEFSNVSKIKSVAFDAQQIIQSAKSMASSYGYVSKQADKGSNAQNDIESWKQSGLDSGLIQIKNGKNEEITYGKNGLLCRAYDDITGTYSDDQLKLVHNAIAFTDNNWKSVKQMIGNHNYMVYDKESESWGEKTGYGNTAEFVTAGHVSGSTIVGGEIYSHNYSNKSGEEKGTYIDLANGSFSFAGGGFTYDGKDSLVLRTSAIEDAIKDVGVTAKNLHVKAQNIDTMDGKIKSDQIDSITVSQISDPDNFNIGSVNAENINGKIKSDQIESIDAIKINGNIDASKITGTNNNLIDTVESSKISTILENKTLSNTSITGTLSLNNTDGTTVTGLSGDYQIGDKMLKIINGIIVSIT</sequence>
<accession>A0A8S5RCE0</accession>
<protein>
    <submittedName>
        <fullName evidence="2">Tail protein</fullName>
    </submittedName>
</protein>
<evidence type="ECO:0000313" key="2">
    <source>
        <dbReference type="EMBL" id="DAE28644.1"/>
    </source>
</evidence>
<feature type="coiled-coil region" evidence="1">
    <location>
        <begin position="559"/>
        <end position="593"/>
    </location>
</feature>
<keyword evidence="1" id="KW-0175">Coiled coil</keyword>
<organism evidence="2">
    <name type="scientific">virus sp. ctmTa7</name>
    <dbReference type="NCBI Taxonomy" id="2828255"/>
    <lineage>
        <taxon>Viruses</taxon>
    </lineage>
</organism>
<reference evidence="2" key="1">
    <citation type="journal article" date="2021" name="Proc. Natl. Acad. Sci. U.S.A.">
        <title>A Catalog of Tens of Thousands of Viruses from Human Metagenomes Reveals Hidden Associations with Chronic Diseases.</title>
        <authorList>
            <person name="Tisza M.J."/>
            <person name="Buck C.B."/>
        </authorList>
    </citation>
    <scope>NUCLEOTIDE SEQUENCE</scope>
    <source>
        <strain evidence="2">CtmTa7</strain>
    </source>
</reference>
<name>A0A8S5RCE0_9VIRU</name>
<evidence type="ECO:0000256" key="1">
    <source>
        <dbReference type="SAM" id="Coils"/>
    </source>
</evidence>